<evidence type="ECO:0000313" key="3">
    <source>
        <dbReference type="Proteomes" id="UP000662618"/>
    </source>
</evidence>
<evidence type="ECO:0000313" key="2">
    <source>
        <dbReference type="EMBL" id="CAD7812317.1"/>
    </source>
</evidence>
<comment type="caution">
    <text evidence="2">The sequence shown here is derived from an EMBL/GenBank/DDBJ whole genome shotgun (WGS) entry which is preliminary data.</text>
</comment>
<feature type="compositionally biased region" description="Basic and acidic residues" evidence="1">
    <location>
        <begin position="9"/>
        <end position="23"/>
    </location>
</feature>
<feature type="region of interest" description="Disordered" evidence="1">
    <location>
        <begin position="1"/>
        <end position="29"/>
    </location>
</feature>
<dbReference type="AlphaFoldDB" id="A0A9N8MHA5"/>
<evidence type="ECO:0000256" key="1">
    <source>
        <dbReference type="SAM" id="MobiDB-lite"/>
    </source>
</evidence>
<name>A0A9N8MHA5_9FLAO</name>
<accession>A0A9N8MHA5</accession>
<sequence>MKSPSFENKNTHKEDTKTYEESKTINNYI</sequence>
<keyword evidence="3" id="KW-1185">Reference proteome</keyword>
<dbReference type="Proteomes" id="UP000662618">
    <property type="component" value="Unassembled WGS sequence"/>
</dbReference>
<reference evidence="2" key="1">
    <citation type="submission" date="2020-12" db="EMBL/GenBank/DDBJ databases">
        <authorList>
            <person name="Rodrigo-Torres L."/>
            <person name="Arahal R. D."/>
            <person name="Lucena T."/>
        </authorList>
    </citation>
    <scope>NUCLEOTIDE SEQUENCE</scope>
    <source>
        <strain evidence="2">CECT 9390</strain>
    </source>
</reference>
<protein>
    <submittedName>
        <fullName evidence="2">Uncharacterized protein</fullName>
    </submittedName>
</protein>
<organism evidence="2 3">
    <name type="scientific">Chryseobacterium aquaeductus</name>
    <dbReference type="NCBI Taxonomy" id="2675056"/>
    <lineage>
        <taxon>Bacteria</taxon>
        <taxon>Pseudomonadati</taxon>
        <taxon>Bacteroidota</taxon>
        <taxon>Flavobacteriia</taxon>
        <taxon>Flavobacteriales</taxon>
        <taxon>Weeksellaceae</taxon>
        <taxon>Chryseobacterium group</taxon>
        <taxon>Chryseobacterium</taxon>
    </lineage>
</organism>
<proteinExistence type="predicted"/>
<dbReference type="EMBL" id="CAJIMS010000001">
    <property type="protein sequence ID" value="CAD7812317.1"/>
    <property type="molecule type" value="Genomic_DNA"/>
</dbReference>
<gene>
    <name evidence="2" type="ORF">CHRY9390_02495</name>
</gene>